<dbReference type="SUPFAM" id="SSF46689">
    <property type="entry name" value="Homeodomain-like"/>
    <property type="match status" value="2"/>
</dbReference>
<dbReference type="PROSITE" id="PS01124">
    <property type="entry name" value="HTH_ARAC_FAMILY_2"/>
    <property type="match status" value="1"/>
</dbReference>
<dbReference type="Gene3D" id="1.10.10.60">
    <property type="entry name" value="Homeodomain-like"/>
    <property type="match status" value="1"/>
</dbReference>
<keyword evidence="3" id="KW-0804">Transcription</keyword>
<evidence type="ECO:0000256" key="3">
    <source>
        <dbReference type="ARBA" id="ARBA00023163"/>
    </source>
</evidence>
<dbReference type="PANTHER" id="PTHR46796">
    <property type="entry name" value="HTH-TYPE TRANSCRIPTIONAL ACTIVATOR RHAS-RELATED"/>
    <property type="match status" value="1"/>
</dbReference>
<evidence type="ECO:0000259" key="4">
    <source>
        <dbReference type="PROSITE" id="PS01124"/>
    </source>
</evidence>
<dbReference type="PANTHER" id="PTHR46796:SF12">
    <property type="entry name" value="HTH-TYPE DNA-BINDING TRANSCRIPTIONAL ACTIVATOR EUTR"/>
    <property type="match status" value="1"/>
</dbReference>
<dbReference type="Pfam" id="PF12833">
    <property type="entry name" value="HTH_18"/>
    <property type="match status" value="1"/>
</dbReference>
<accession>A0ABU8T7K7</accession>
<keyword evidence="6" id="KW-1185">Reference proteome</keyword>
<dbReference type="SMART" id="SM00342">
    <property type="entry name" value="HTH_ARAC"/>
    <property type="match status" value="1"/>
</dbReference>
<comment type="caution">
    <text evidence="5">The sequence shown here is derived from an EMBL/GenBank/DDBJ whole genome shotgun (WGS) entry which is preliminary data.</text>
</comment>
<sequence>MTEVLSGFRRVHSPDLEEARERVGEVFCPHRLEPVERAAPAPVRFNTATFGAVGLSYLAYGATVRIRPQPLRSFVLVQIPLSGRALVRTGGTEVVSDPGTASVPDPDAGLDMTWEAGNEQLIVRVGRDALAAQLHRLLGRPPSKPLRLATSVDLTTPAARSWLSTVDMVRTDLDGPGGLAHPALRAQAEQLLMSQLLAAVPHSASDELLAPPDTAPAVPKVIRRAEALIEGHAREPLTVDDVAEAVGTSVRSLQEGFRRHLGTTPTARLREARLAGVRAELREADPTRRTVSQVAADWGFAHLGRFAVAYRERFGESPSETLRG</sequence>
<evidence type="ECO:0000313" key="6">
    <source>
        <dbReference type="Proteomes" id="UP001364211"/>
    </source>
</evidence>
<organism evidence="5 6">
    <name type="scientific">Pseudonocardia spirodelae</name>
    <dbReference type="NCBI Taxonomy" id="3133431"/>
    <lineage>
        <taxon>Bacteria</taxon>
        <taxon>Bacillati</taxon>
        <taxon>Actinomycetota</taxon>
        <taxon>Actinomycetes</taxon>
        <taxon>Pseudonocardiales</taxon>
        <taxon>Pseudonocardiaceae</taxon>
        <taxon>Pseudonocardia</taxon>
    </lineage>
</organism>
<dbReference type="EMBL" id="JBBJUP010000009">
    <property type="protein sequence ID" value="MEJ8279923.1"/>
    <property type="molecule type" value="Genomic_DNA"/>
</dbReference>
<dbReference type="InterPro" id="IPR009057">
    <property type="entry name" value="Homeodomain-like_sf"/>
</dbReference>
<reference evidence="5 6" key="1">
    <citation type="submission" date="2024-03" db="EMBL/GenBank/DDBJ databases">
        <title>Draft genome sequence of Pseudonocardia sp. DW16-2.</title>
        <authorList>
            <person name="Duangmal K."/>
        </authorList>
    </citation>
    <scope>NUCLEOTIDE SEQUENCE [LARGE SCALE GENOMIC DNA]</scope>
    <source>
        <strain evidence="5 6">DW16-2</strain>
    </source>
</reference>
<evidence type="ECO:0000256" key="1">
    <source>
        <dbReference type="ARBA" id="ARBA00023015"/>
    </source>
</evidence>
<name>A0ABU8T7K7_9PSEU</name>
<dbReference type="InterPro" id="IPR018060">
    <property type="entry name" value="HTH_AraC"/>
</dbReference>
<feature type="domain" description="HTH araC/xylS-type" evidence="4">
    <location>
        <begin position="223"/>
        <end position="324"/>
    </location>
</feature>
<proteinExistence type="predicted"/>
<evidence type="ECO:0000313" key="5">
    <source>
        <dbReference type="EMBL" id="MEJ8279923.1"/>
    </source>
</evidence>
<dbReference type="InterPro" id="IPR035418">
    <property type="entry name" value="AraC-bd_2"/>
</dbReference>
<keyword evidence="2" id="KW-0238">DNA-binding</keyword>
<dbReference type="PROSITE" id="PS00041">
    <property type="entry name" value="HTH_ARAC_FAMILY_1"/>
    <property type="match status" value="1"/>
</dbReference>
<evidence type="ECO:0000256" key="2">
    <source>
        <dbReference type="ARBA" id="ARBA00023125"/>
    </source>
</evidence>
<dbReference type="Proteomes" id="UP001364211">
    <property type="component" value="Unassembled WGS sequence"/>
</dbReference>
<protein>
    <submittedName>
        <fullName evidence="5">AraC family transcriptional regulator</fullName>
    </submittedName>
</protein>
<keyword evidence="1" id="KW-0805">Transcription regulation</keyword>
<gene>
    <name evidence="5" type="ORF">WJX68_13340</name>
</gene>
<dbReference type="InterPro" id="IPR050204">
    <property type="entry name" value="AraC_XylS_family_regulators"/>
</dbReference>
<dbReference type="RefSeq" id="WP_340290448.1">
    <property type="nucleotide sequence ID" value="NZ_JBBJUP010000009.1"/>
</dbReference>
<dbReference type="InterPro" id="IPR018062">
    <property type="entry name" value="HTH_AraC-typ_CS"/>
</dbReference>
<dbReference type="Pfam" id="PF14525">
    <property type="entry name" value="AraC_binding_2"/>
    <property type="match status" value="1"/>
</dbReference>